<name>A0A7W6QBG7_9HYPH</name>
<evidence type="ECO:0000313" key="1">
    <source>
        <dbReference type="EMBL" id="MBB4194481.1"/>
    </source>
</evidence>
<accession>A0A7W6QBG7</accession>
<proteinExistence type="predicted"/>
<dbReference type="Proteomes" id="UP000524492">
    <property type="component" value="Unassembled WGS sequence"/>
</dbReference>
<organism evidence="1 2">
    <name type="scientific">Rhizobium aethiopicum</name>
    <dbReference type="NCBI Taxonomy" id="1138170"/>
    <lineage>
        <taxon>Bacteria</taxon>
        <taxon>Pseudomonadati</taxon>
        <taxon>Pseudomonadota</taxon>
        <taxon>Alphaproteobacteria</taxon>
        <taxon>Hyphomicrobiales</taxon>
        <taxon>Rhizobiaceae</taxon>
        <taxon>Rhizobium/Agrobacterium group</taxon>
        <taxon>Rhizobium</taxon>
    </lineage>
</organism>
<comment type="caution">
    <text evidence="1">The sequence shown here is derived from an EMBL/GenBank/DDBJ whole genome shotgun (WGS) entry which is preliminary data.</text>
</comment>
<keyword evidence="2" id="KW-1185">Reference proteome</keyword>
<gene>
    <name evidence="1" type="ORF">GGD53_004660</name>
</gene>
<evidence type="ECO:0000313" key="2">
    <source>
        <dbReference type="Proteomes" id="UP000524492"/>
    </source>
</evidence>
<dbReference type="AlphaFoldDB" id="A0A7W6QBG7"/>
<protein>
    <submittedName>
        <fullName evidence="1">Uncharacterized protein</fullName>
    </submittedName>
</protein>
<sequence>MNNDTEALELESLVSGPVAKPKATVRHDVDE</sequence>
<dbReference type="EMBL" id="JACIFV010000020">
    <property type="protein sequence ID" value="MBB4194481.1"/>
    <property type="molecule type" value="Genomic_DNA"/>
</dbReference>
<reference evidence="1 2" key="1">
    <citation type="submission" date="2020-08" db="EMBL/GenBank/DDBJ databases">
        <title>Genomic Encyclopedia of Type Strains, Phase IV (KMG-V): Genome sequencing to study the core and pangenomes of soil and plant-associated prokaryotes.</title>
        <authorList>
            <person name="Whitman W."/>
        </authorList>
    </citation>
    <scope>NUCLEOTIDE SEQUENCE [LARGE SCALE GENOMIC DNA]</scope>
    <source>
        <strain evidence="1 2">SEMIA 4074</strain>
    </source>
</reference>